<dbReference type="InterPro" id="IPR004291">
    <property type="entry name" value="Transposase_IS66_central"/>
</dbReference>
<name>A0A0F9EDF6_9ZZZZ</name>
<dbReference type="AlphaFoldDB" id="A0A0F9EDF6"/>
<comment type="caution">
    <text evidence="3">The sequence shown here is derived from an EMBL/GenBank/DDBJ whole genome shotgun (WGS) entry which is preliminary data.</text>
</comment>
<reference evidence="3" key="1">
    <citation type="journal article" date="2015" name="Nature">
        <title>Complex archaea that bridge the gap between prokaryotes and eukaryotes.</title>
        <authorList>
            <person name="Spang A."/>
            <person name="Saw J.H."/>
            <person name="Jorgensen S.L."/>
            <person name="Zaremba-Niedzwiedzka K."/>
            <person name="Martijn J."/>
            <person name="Lind A.E."/>
            <person name="van Eijk R."/>
            <person name="Schleper C."/>
            <person name="Guy L."/>
            <person name="Ettema T.J."/>
        </authorList>
    </citation>
    <scope>NUCLEOTIDE SEQUENCE</scope>
</reference>
<dbReference type="InterPro" id="IPR052344">
    <property type="entry name" value="Transposase-related"/>
</dbReference>
<evidence type="ECO:0000313" key="3">
    <source>
        <dbReference type="EMBL" id="KKL72118.1"/>
    </source>
</evidence>
<dbReference type="NCBIfam" id="NF033517">
    <property type="entry name" value="transpos_IS66"/>
    <property type="match status" value="1"/>
</dbReference>
<dbReference type="Pfam" id="PF03050">
    <property type="entry name" value="DDE_Tnp_IS66"/>
    <property type="match status" value="1"/>
</dbReference>
<feature type="coiled-coil region" evidence="1">
    <location>
        <begin position="169"/>
        <end position="197"/>
    </location>
</feature>
<feature type="non-terminal residue" evidence="3">
    <location>
        <position position="1"/>
    </location>
</feature>
<protein>
    <recommendedName>
        <fullName evidence="2">Transposase IS66 central domain-containing protein</fullName>
    </recommendedName>
</protein>
<dbReference type="PANTHER" id="PTHR33678:SF1">
    <property type="entry name" value="BLL1576 PROTEIN"/>
    <property type="match status" value="1"/>
</dbReference>
<proteinExistence type="predicted"/>
<feature type="domain" description="Transposase IS66 central" evidence="2">
    <location>
        <begin position="2"/>
        <end position="247"/>
    </location>
</feature>
<evidence type="ECO:0000259" key="2">
    <source>
        <dbReference type="Pfam" id="PF03050"/>
    </source>
</evidence>
<dbReference type="EMBL" id="LAZR01025371">
    <property type="protein sequence ID" value="KKL72118.1"/>
    <property type="molecule type" value="Genomic_DNA"/>
</dbReference>
<keyword evidence="1" id="KW-0175">Coiled coil</keyword>
<sequence length="317" mass="37068">DIDIAQGTVTGGLKKIAPLFDPILKEIEEKNKSAAHWHGDETRWQVFELIEGKLTYRWYLWVFVTKDTVFFILDPTRSAKVPKEHFARVVKGILSVDRYVAYKVLLKDGRIILAFCWAHQRRDFINLANSYPELEEWAFEWVELIRNLYHLNDIRVSYLGDPEAFKESDEKLREAILDMEERIKEELSQKKKDADCEAILKSMKNHWEGLTVFVDYPEVPMDNNLAERMFRGPVVGRKNFYGSGAVWSGYFAAAMFSIFQTLELSKLNQYLWLTEYLEACAGNGAKPPDNISRFLPWKMSKERLRYFSKKPEIKNSS</sequence>
<evidence type="ECO:0000256" key="1">
    <source>
        <dbReference type="SAM" id="Coils"/>
    </source>
</evidence>
<gene>
    <name evidence="3" type="ORF">LCGC14_2088130</name>
</gene>
<accession>A0A0F9EDF6</accession>
<organism evidence="3">
    <name type="scientific">marine sediment metagenome</name>
    <dbReference type="NCBI Taxonomy" id="412755"/>
    <lineage>
        <taxon>unclassified sequences</taxon>
        <taxon>metagenomes</taxon>
        <taxon>ecological metagenomes</taxon>
    </lineage>
</organism>
<dbReference type="PANTHER" id="PTHR33678">
    <property type="entry name" value="BLL1576 PROTEIN"/>
    <property type="match status" value="1"/>
</dbReference>